<keyword evidence="1" id="KW-0472">Membrane</keyword>
<keyword evidence="1" id="KW-1133">Transmembrane helix</keyword>
<reference evidence="2 3" key="1">
    <citation type="journal article" date="2018" name="Appl. Environ. Microbiol.">
        <title>Antimicrobial susceptibility testing and tentative epidemiological cut-off values of five Bacillus species relevant for use as animal feed additives or for plant protection.</title>
        <authorList>
            <person name="Agerso Y."/>
            <person name="Stuer-Lauridsen B."/>
            <person name="Bjerre K."/>
            <person name="Jensen M.G."/>
            <person name="Johansen E."/>
            <person name="Bennedsen M."/>
            <person name="Brockmann E."/>
            <person name="Nielsen B."/>
        </authorList>
    </citation>
    <scope>NUCLEOTIDE SEQUENCE [LARGE SCALE GENOMIC DNA]</scope>
    <source>
        <strain evidence="2 3">CHCC20162</strain>
    </source>
</reference>
<dbReference type="EMBL" id="PQWM01000004">
    <property type="protein sequence ID" value="RDZ18859.1"/>
    <property type="molecule type" value="Genomic_DNA"/>
</dbReference>
<organism evidence="2 3">
    <name type="scientific">Priestia megaterium</name>
    <name type="common">Bacillus megaterium</name>
    <dbReference type="NCBI Taxonomy" id="1404"/>
    <lineage>
        <taxon>Bacteria</taxon>
        <taxon>Bacillati</taxon>
        <taxon>Bacillota</taxon>
        <taxon>Bacilli</taxon>
        <taxon>Bacillales</taxon>
        <taxon>Bacillaceae</taxon>
        <taxon>Priestia</taxon>
    </lineage>
</organism>
<gene>
    <name evidence="2" type="ORF">C3744_00220</name>
</gene>
<dbReference type="RefSeq" id="WP_116071067.1">
    <property type="nucleotide sequence ID" value="NZ_CP187633.1"/>
</dbReference>
<proteinExistence type="predicted"/>
<protein>
    <submittedName>
        <fullName evidence="2">Uncharacterized protein</fullName>
    </submittedName>
</protein>
<keyword evidence="1" id="KW-0812">Transmembrane</keyword>
<name>A0A3D8X9W8_PRIMG</name>
<dbReference type="AlphaFoldDB" id="A0A3D8X9W8"/>
<sequence>MLSEIHGEGKEGVIKLTFLPIIAILLGLYLLISGIRNALKDTKNIRGKFRRSFMTVLRIAWDLISEEGQRIFFGAVFIVAGILVFLVV</sequence>
<dbReference type="Proteomes" id="UP000256519">
    <property type="component" value="Unassembled WGS sequence"/>
</dbReference>
<comment type="caution">
    <text evidence="2">The sequence shown here is derived from an EMBL/GenBank/DDBJ whole genome shotgun (WGS) entry which is preliminary data.</text>
</comment>
<evidence type="ECO:0000313" key="2">
    <source>
        <dbReference type="EMBL" id="RDZ18859.1"/>
    </source>
</evidence>
<evidence type="ECO:0000313" key="3">
    <source>
        <dbReference type="Proteomes" id="UP000256519"/>
    </source>
</evidence>
<accession>A0A3D8X9W8</accession>
<evidence type="ECO:0000256" key="1">
    <source>
        <dbReference type="SAM" id="Phobius"/>
    </source>
</evidence>
<feature type="transmembrane region" description="Helical" evidence="1">
    <location>
        <begin position="12"/>
        <end position="32"/>
    </location>
</feature>
<feature type="transmembrane region" description="Helical" evidence="1">
    <location>
        <begin position="71"/>
        <end position="87"/>
    </location>
</feature>